<dbReference type="Pfam" id="PF15860">
    <property type="entry name" value="DUF4728"/>
    <property type="match status" value="1"/>
</dbReference>
<feature type="transmembrane region" description="Helical" evidence="2">
    <location>
        <begin position="7"/>
        <end position="24"/>
    </location>
</feature>
<dbReference type="PANTHER" id="PTHR36694:SF11">
    <property type="entry name" value="LP21121P-RELATED"/>
    <property type="match status" value="1"/>
</dbReference>
<dbReference type="InterPro" id="IPR031720">
    <property type="entry name" value="DUF4728"/>
</dbReference>
<keyword evidence="4" id="KW-1185">Reference proteome</keyword>
<feature type="transmembrane region" description="Helical" evidence="2">
    <location>
        <begin position="30"/>
        <end position="54"/>
    </location>
</feature>
<evidence type="ECO:0000313" key="4">
    <source>
        <dbReference type="Proteomes" id="UP000827092"/>
    </source>
</evidence>
<reference evidence="3 4" key="1">
    <citation type="journal article" date="2022" name="Nat. Ecol. Evol.">
        <title>A masculinizing supergene underlies an exaggerated male reproductive morph in a spider.</title>
        <authorList>
            <person name="Hendrickx F."/>
            <person name="De Corte Z."/>
            <person name="Sonet G."/>
            <person name="Van Belleghem S.M."/>
            <person name="Kostlbacher S."/>
            <person name="Vangestel C."/>
        </authorList>
    </citation>
    <scope>NUCLEOTIDE SEQUENCE [LARGE SCALE GENOMIC DNA]</scope>
    <source>
        <strain evidence="3">W744_W776</strain>
    </source>
</reference>
<keyword evidence="2" id="KW-0812">Transmembrane</keyword>
<dbReference type="Proteomes" id="UP000827092">
    <property type="component" value="Unassembled WGS sequence"/>
</dbReference>
<protein>
    <submittedName>
        <fullName evidence="3">Uncharacterized protein</fullName>
    </submittedName>
</protein>
<feature type="transmembrane region" description="Helical" evidence="2">
    <location>
        <begin position="91"/>
        <end position="115"/>
    </location>
</feature>
<keyword evidence="2" id="KW-1133">Transmembrane helix</keyword>
<gene>
    <name evidence="3" type="ORF">JTE90_005193</name>
</gene>
<feature type="transmembrane region" description="Helical" evidence="2">
    <location>
        <begin position="61"/>
        <end position="85"/>
    </location>
</feature>
<feature type="region of interest" description="Disordered" evidence="1">
    <location>
        <begin position="178"/>
        <end position="198"/>
    </location>
</feature>
<sequence>MAYFGMIFYTIFVTFGTFHLTPALESKVLFALGLLALCVSGMCVMSSALLLVGLCADNRTFLLPWLVCVSMATLLDVFLCFYFMAEDNGDQFHLVLFFIDFLISALNIYCVLCVISQYQEYSAGRGRPEDIIRMESRPESPCLRFNWPSFQVLNQSPAHLDHAKENVEITSRNHLTVPRTTNFEDRKDHHQSTHSLESSSSTRFIVEICRTESFSENTTSVLSSDDIIDVA</sequence>
<evidence type="ECO:0000256" key="2">
    <source>
        <dbReference type="SAM" id="Phobius"/>
    </source>
</evidence>
<dbReference type="AlphaFoldDB" id="A0AAV6UIA4"/>
<dbReference type="EMBL" id="JAFNEN010000395">
    <property type="protein sequence ID" value="KAG8183964.1"/>
    <property type="molecule type" value="Genomic_DNA"/>
</dbReference>
<evidence type="ECO:0000256" key="1">
    <source>
        <dbReference type="SAM" id="MobiDB-lite"/>
    </source>
</evidence>
<dbReference type="PANTHER" id="PTHR36694">
    <property type="entry name" value="PASIFLORA 1, ISOFORM A-RELATED"/>
    <property type="match status" value="1"/>
</dbReference>
<comment type="caution">
    <text evidence="3">The sequence shown here is derived from an EMBL/GenBank/DDBJ whole genome shotgun (WGS) entry which is preliminary data.</text>
</comment>
<organism evidence="3 4">
    <name type="scientific">Oedothorax gibbosus</name>
    <dbReference type="NCBI Taxonomy" id="931172"/>
    <lineage>
        <taxon>Eukaryota</taxon>
        <taxon>Metazoa</taxon>
        <taxon>Ecdysozoa</taxon>
        <taxon>Arthropoda</taxon>
        <taxon>Chelicerata</taxon>
        <taxon>Arachnida</taxon>
        <taxon>Araneae</taxon>
        <taxon>Araneomorphae</taxon>
        <taxon>Entelegynae</taxon>
        <taxon>Araneoidea</taxon>
        <taxon>Linyphiidae</taxon>
        <taxon>Erigoninae</taxon>
        <taxon>Oedothorax</taxon>
    </lineage>
</organism>
<accession>A0AAV6UIA4</accession>
<evidence type="ECO:0000313" key="3">
    <source>
        <dbReference type="EMBL" id="KAG8183964.1"/>
    </source>
</evidence>
<proteinExistence type="predicted"/>
<feature type="compositionally biased region" description="Basic and acidic residues" evidence="1">
    <location>
        <begin position="182"/>
        <end position="191"/>
    </location>
</feature>
<name>A0AAV6UIA4_9ARAC</name>
<keyword evidence="2" id="KW-0472">Membrane</keyword>